<evidence type="ECO:0000256" key="7">
    <source>
        <dbReference type="ARBA" id="ARBA00022801"/>
    </source>
</evidence>
<dbReference type="GO" id="GO:0005634">
    <property type="term" value="C:nucleus"/>
    <property type="evidence" value="ECO:0007669"/>
    <property type="project" value="TreeGrafter"/>
</dbReference>
<dbReference type="Gene3D" id="3.30.420.10">
    <property type="entry name" value="Ribonuclease H-like superfamily/Ribonuclease H"/>
    <property type="match status" value="1"/>
</dbReference>
<dbReference type="InterPro" id="IPR036397">
    <property type="entry name" value="RNaseH_sf"/>
</dbReference>
<dbReference type="GO" id="GO:0003676">
    <property type="term" value="F:nucleic acid binding"/>
    <property type="evidence" value="ECO:0007669"/>
    <property type="project" value="InterPro"/>
</dbReference>
<keyword evidence="8 16" id="KW-0269">Exonuclease</keyword>
<keyword evidence="4 14" id="KW-0812">Transmembrane</keyword>
<dbReference type="GO" id="GO:0031966">
    <property type="term" value="C:mitochondrial membrane"/>
    <property type="evidence" value="ECO:0007669"/>
    <property type="project" value="UniProtKB-SubCell"/>
</dbReference>
<evidence type="ECO:0000256" key="2">
    <source>
        <dbReference type="ARBA" id="ARBA00001946"/>
    </source>
</evidence>
<dbReference type="PANTHER" id="PTHR13620:SF104">
    <property type="entry name" value="EXONUCLEASE 3'-5' DOMAIN-CONTAINING PROTEIN 2"/>
    <property type="match status" value="1"/>
</dbReference>
<keyword evidence="10" id="KW-0496">Mitochondrion</keyword>
<comment type="similarity">
    <text evidence="12">Belongs to the EXD2 family.</text>
</comment>
<dbReference type="Pfam" id="PF01612">
    <property type="entry name" value="DNA_pol_A_exo1"/>
    <property type="match status" value="1"/>
</dbReference>
<keyword evidence="5" id="KW-0540">Nuclease</keyword>
<name>A0A8X6Q2M8_NEPPI</name>
<dbReference type="EMBL" id="BMAW01123466">
    <property type="protein sequence ID" value="GFU03400.1"/>
    <property type="molecule type" value="Genomic_DNA"/>
</dbReference>
<evidence type="ECO:0000256" key="3">
    <source>
        <dbReference type="ARBA" id="ARBA00004325"/>
    </source>
</evidence>
<protein>
    <recommendedName>
        <fullName evidence="13">Exonuclease 3'-5' domain-containing protein 2</fullName>
    </recommendedName>
</protein>
<dbReference type="GO" id="GO:0006310">
    <property type="term" value="P:DNA recombination"/>
    <property type="evidence" value="ECO:0007669"/>
    <property type="project" value="UniProtKB-ARBA"/>
</dbReference>
<comment type="caution">
    <text evidence="16">The sequence shown here is derived from an EMBL/GenBank/DDBJ whole genome shotgun (WGS) entry which is preliminary data.</text>
</comment>
<sequence length="558" mass="64785">MSLMKKFPVKTIFVVSAVGILAYKFYFSRFIKYECIKYIVIDTIEKWNLHEIEIVRKFNKCKVIGIDCEWVTIEEERKPVSLLQLATDSGFCVLVRLFCFPVSSIPPTLIEILRNEAILKVGVGIFEDTNKLFSDYCLEVRGFLDLRFLTKDMKELQGKNMSLQSLGLVLIGVDLNKSKELRCSDWNASNLSEEQIKYAADDAIIAVKIFMELQRRKSKWFLWNNIKFSKEIQIYIDIPFKQISMNCNKKQINLQALKKSNKTASRPRQKPLYDNCQLEAPDGELLCNCDKGKAEWYVNNGLGEKICDEPYTVRLKFEPSRRPRFDDVFYTKELSNQCVVCGTTENFHRKQVIPSEYRKYFPNLMKKNLSHDVVLLCDDCHKKSNILDQEMRHKLAELCDAPLDSQKITKCRCNPELAKVKSAAIALQSYGSKIPESRQKELTKVICNYYDITSINDDILNEACNLEDNMLNNSVIPHGLKVYKYFCENNGLIKLEKIWRQHFLDSMKPQFLPSMWSVDHNHKRLAIKVMNHDKEVDFEASILGLTAELMEEIKGLQL</sequence>
<comment type="subcellular location">
    <subcellularLocation>
        <location evidence="3">Mitochondrion membrane</location>
    </subcellularLocation>
</comment>
<evidence type="ECO:0000313" key="17">
    <source>
        <dbReference type="Proteomes" id="UP000887013"/>
    </source>
</evidence>
<dbReference type="Proteomes" id="UP000887013">
    <property type="component" value="Unassembled WGS sequence"/>
</dbReference>
<dbReference type="InterPro" id="IPR002562">
    <property type="entry name" value="3'-5'_exonuclease_dom"/>
</dbReference>
<evidence type="ECO:0000256" key="9">
    <source>
        <dbReference type="ARBA" id="ARBA00022989"/>
    </source>
</evidence>
<keyword evidence="17" id="KW-1185">Reference proteome</keyword>
<evidence type="ECO:0000256" key="6">
    <source>
        <dbReference type="ARBA" id="ARBA00022723"/>
    </source>
</evidence>
<feature type="domain" description="3'-5' exonuclease" evidence="15">
    <location>
        <begin position="38"/>
        <end position="218"/>
    </location>
</feature>
<comment type="cofactor">
    <cofactor evidence="1">
        <name>Mn(2+)</name>
        <dbReference type="ChEBI" id="CHEBI:29035"/>
    </cofactor>
</comment>
<evidence type="ECO:0000256" key="13">
    <source>
        <dbReference type="ARBA" id="ARBA00069878"/>
    </source>
</evidence>
<dbReference type="SMART" id="SM00474">
    <property type="entry name" value="35EXOc"/>
    <property type="match status" value="1"/>
</dbReference>
<comment type="cofactor">
    <cofactor evidence="2">
        <name>Mg(2+)</name>
        <dbReference type="ChEBI" id="CHEBI:18420"/>
    </cofactor>
</comment>
<dbReference type="PANTHER" id="PTHR13620">
    <property type="entry name" value="3-5 EXONUCLEASE"/>
    <property type="match status" value="1"/>
</dbReference>
<evidence type="ECO:0000256" key="4">
    <source>
        <dbReference type="ARBA" id="ARBA00022692"/>
    </source>
</evidence>
<keyword evidence="7" id="KW-0378">Hydrolase</keyword>
<dbReference type="SUPFAM" id="SSF53098">
    <property type="entry name" value="Ribonuclease H-like"/>
    <property type="match status" value="1"/>
</dbReference>
<dbReference type="InterPro" id="IPR012337">
    <property type="entry name" value="RNaseH-like_sf"/>
</dbReference>
<dbReference type="CDD" id="cd06141">
    <property type="entry name" value="WRN_exo"/>
    <property type="match status" value="1"/>
</dbReference>
<dbReference type="OrthoDB" id="1920326at2759"/>
<evidence type="ECO:0000256" key="11">
    <source>
        <dbReference type="ARBA" id="ARBA00023136"/>
    </source>
</evidence>
<evidence type="ECO:0000256" key="1">
    <source>
        <dbReference type="ARBA" id="ARBA00001936"/>
    </source>
</evidence>
<evidence type="ECO:0000256" key="10">
    <source>
        <dbReference type="ARBA" id="ARBA00023128"/>
    </source>
</evidence>
<proteinExistence type="inferred from homology"/>
<organism evidence="16 17">
    <name type="scientific">Nephila pilipes</name>
    <name type="common">Giant wood spider</name>
    <name type="synonym">Nephila maculata</name>
    <dbReference type="NCBI Taxonomy" id="299642"/>
    <lineage>
        <taxon>Eukaryota</taxon>
        <taxon>Metazoa</taxon>
        <taxon>Ecdysozoa</taxon>
        <taxon>Arthropoda</taxon>
        <taxon>Chelicerata</taxon>
        <taxon>Arachnida</taxon>
        <taxon>Araneae</taxon>
        <taxon>Araneomorphae</taxon>
        <taxon>Entelegynae</taxon>
        <taxon>Araneoidea</taxon>
        <taxon>Nephilidae</taxon>
        <taxon>Nephila</taxon>
    </lineage>
</organism>
<dbReference type="InterPro" id="IPR051132">
    <property type="entry name" value="3-5_Exonuclease_domain"/>
</dbReference>
<dbReference type="FunFam" id="3.30.420.10:FF:000041">
    <property type="entry name" value="Exonuclease 3'-5' domain containing 2"/>
    <property type="match status" value="1"/>
</dbReference>
<dbReference type="AlphaFoldDB" id="A0A8X6Q2M8"/>
<evidence type="ECO:0000256" key="14">
    <source>
        <dbReference type="SAM" id="Phobius"/>
    </source>
</evidence>
<evidence type="ECO:0000313" key="16">
    <source>
        <dbReference type="EMBL" id="GFU03400.1"/>
    </source>
</evidence>
<evidence type="ECO:0000259" key="15">
    <source>
        <dbReference type="SMART" id="SM00474"/>
    </source>
</evidence>
<dbReference type="GO" id="GO:0046872">
    <property type="term" value="F:metal ion binding"/>
    <property type="evidence" value="ECO:0007669"/>
    <property type="project" value="UniProtKB-KW"/>
</dbReference>
<reference evidence="16" key="1">
    <citation type="submission" date="2020-08" db="EMBL/GenBank/DDBJ databases">
        <title>Multicomponent nature underlies the extraordinary mechanical properties of spider dragline silk.</title>
        <authorList>
            <person name="Kono N."/>
            <person name="Nakamura H."/>
            <person name="Mori M."/>
            <person name="Yoshida Y."/>
            <person name="Ohtoshi R."/>
            <person name="Malay A.D."/>
            <person name="Moran D.A.P."/>
            <person name="Tomita M."/>
            <person name="Numata K."/>
            <person name="Arakawa K."/>
        </authorList>
    </citation>
    <scope>NUCLEOTIDE SEQUENCE</scope>
</reference>
<gene>
    <name evidence="16" type="primary">Exd2</name>
    <name evidence="16" type="ORF">NPIL_633001</name>
</gene>
<keyword evidence="6" id="KW-0479">Metal-binding</keyword>
<accession>A0A8X6Q2M8</accession>
<evidence type="ECO:0000256" key="12">
    <source>
        <dbReference type="ARBA" id="ARBA00061005"/>
    </source>
</evidence>
<keyword evidence="11 14" id="KW-0472">Membrane</keyword>
<feature type="transmembrane region" description="Helical" evidence="14">
    <location>
        <begin position="7"/>
        <end position="27"/>
    </location>
</feature>
<evidence type="ECO:0000256" key="5">
    <source>
        <dbReference type="ARBA" id="ARBA00022722"/>
    </source>
</evidence>
<dbReference type="GO" id="GO:0000175">
    <property type="term" value="F:3'-5'-RNA exonuclease activity"/>
    <property type="evidence" value="ECO:0007669"/>
    <property type="project" value="UniProtKB-ARBA"/>
</dbReference>
<keyword evidence="9 14" id="KW-1133">Transmembrane helix</keyword>
<evidence type="ECO:0000256" key="8">
    <source>
        <dbReference type="ARBA" id="ARBA00022839"/>
    </source>
</evidence>